<dbReference type="Gene3D" id="3.30.450.30">
    <property type="entry name" value="Dynein light chain 2a, cytoplasmic"/>
    <property type="match status" value="1"/>
</dbReference>
<keyword evidence="3" id="KW-1185">Reference proteome</keyword>
<proteinExistence type="predicted"/>
<dbReference type="InterPro" id="IPR053141">
    <property type="entry name" value="Mycobact_SerProt_Inhib_Rv3364c"/>
</dbReference>
<sequence>MTGTTEQEDRQASRFSWLIDSFADNVDGVAHAVVISVDGLLLTASAKLPTDRADEMAAISAGIISLNIGASKTFDAGDVVRTIVQMDEGALLLTSIRDAACLVVLAEADCDIAQLAYEMTVLVDQVGQILTPQLRATLAAG</sequence>
<dbReference type="RefSeq" id="WP_133901453.1">
    <property type="nucleotide sequence ID" value="NZ_SOCP01000002.1"/>
</dbReference>
<dbReference type="PANTHER" id="PTHR36222">
    <property type="entry name" value="SERINE PROTEASE INHIBITOR RV3364C"/>
    <property type="match status" value="1"/>
</dbReference>
<evidence type="ECO:0000313" key="2">
    <source>
        <dbReference type="EMBL" id="TDV56184.1"/>
    </source>
</evidence>
<gene>
    <name evidence="2" type="ORF">CLV71_102250</name>
</gene>
<name>A0A4R7W150_9PSEU</name>
<protein>
    <recommendedName>
        <fullName evidence="1">Roadblock/LAMTOR2 domain-containing protein</fullName>
    </recommendedName>
</protein>
<dbReference type="Pfam" id="PF03259">
    <property type="entry name" value="Robl_LC7"/>
    <property type="match status" value="1"/>
</dbReference>
<dbReference type="InterPro" id="IPR004942">
    <property type="entry name" value="Roadblock/LAMTOR2_dom"/>
</dbReference>
<accession>A0A4R7W150</accession>
<feature type="domain" description="Roadblock/LAMTOR2" evidence="1">
    <location>
        <begin position="16"/>
        <end position="106"/>
    </location>
</feature>
<dbReference type="AlphaFoldDB" id="A0A4R7W150"/>
<dbReference type="SMART" id="SM00960">
    <property type="entry name" value="Robl_LC7"/>
    <property type="match status" value="1"/>
</dbReference>
<organism evidence="2 3">
    <name type="scientific">Actinophytocola oryzae</name>
    <dbReference type="NCBI Taxonomy" id="502181"/>
    <lineage>
        <taxon>Bacteria</taxon>
        <taxon>Bacillati</taxon>
        <taxon>Actinomycetota</taxon>
        <taxon>Actinomycetes</taxon>
        <taxon>Pseudonocardiales</taxon>
        <taxon>Pseudonocardiaceae</taxon>
    </lineage>
</organism>
<dbReference type="SUPFAM" id="SSF103196">
    <property type="entry name" value="Roadblock/LC7 domain"/>
    <property type="match status" value="1"/>
</dbReference>
<evidence type="ECO:0000313" key="3">
    <source>
        <dbReference type="Proteomes" id="UP000294927"/>
    </source>
</evidence>
<dbReference type="EMBL" id="SOCP01000002">
    <property type="protein sequence ID" value="TDV56184.1"/>
    <property type="molecule type" value="Genomic_DNA"/>
</dbReference>
<dbReference type="Proteomes" id="UP000294927">
    <property type="component" value="Unassembled WGS sequence"/>
</dbReference>
<comment type="caution">
    <text evidence="2">The sequence shown here is derived from an EMBL/GenBank/DDBJ whole genome shotgun (WGS) entry which is preliminary data.</text>
</comment>
<evidence type="ECO:0000259" key="1">
    <source>
        <dbReference type="SMART" id="SM00960"/>
    </source>
</evidence>
<dbReference type="PANTHER" id="PTHR36222:SF1">
    <property type="entry name" value="SERINE PROTEASE INHIBITOR RV3364C"/>
    <property type="match status" value="1"/>
</dbReference>
<reference evidence="2 3" key="1">
    <citation type="submission" date="2019-03" db="EMBL/GenBank/DDBJ databases">
        <title>Genomic Encyclopedia of Archaeal and Bacterial Type Strains, Phase II (KMG-II): from individual species to whole genera.</title>
        <authorList>
            <person name="Goeker M."/>
        </authorList>
    </citation>
    <scope>NUCLEOTIDE SEQUENCE [LARGE SCALE GENOMIC DNA]</scope>
    <source>
        <strain evidence="2 3">DSM 45499</strain>
    </source>
</reference>
<dbReference type="OrthoDB" id="5187023at2"/>